<proteinExistence type="predicted"/>
<comment type="caution">
    <text evidence="1">The sequence shown here is derived from an EMBL/GenBank/DDBJ whole genome shotgun (WGS) entry which is preliminary data.</text>
</comment>
<evidence type="ECO:0000313" key="2">
    <source>
        <dbReference type="Proteomes" id="UP001234297"/>
    </source>
</evidence>
<reference evidence="1 2" key="1">
    <citation type="journal article" date="2022" name="Hortic Res">
        <title>A haplotype resolved chromosomal level avocado genome allows analysis of novel avocado genes.</title>
        <authorList>
            <person name="Nath O."/>
            <person name="Fletcher S.J."/>
            <person name="Hayward A."/>
            <person name="Shaw L.M."/>
            <person name="Masouleh A.K."/>
            <person name="Furtado A."/>
            <person name="Henry R.J."/>
            <person name="Mitter N."/>
        </authorList>
    </citation>
    <scope>NUCLEOTIDE SEQUENCE [LARGE SCALE GENOMIC DNA]</scope>
    <source>
        <strain evidence="2">cv. Hass</strain>
    </source>
</reference>
<gene>
    <name evidence="1" type="ORF">MRB53_032253</name>
</gene>
<dbReference type="EMBL" id="CM056819">
    <property type="protein sequence ID" value="KAJ8623723.1"/>
    <property type="molecule type" value="Genomic_DNA"/>
</dbReference>
<evidence type="ECO:0000313" key="1">
    <source>
        <dbReference type="EMBL" id="KAJ8623723.1"/>
    </source>
</evidence>
<accession>A0ACC2KS29</accession>
<name>A0ACC2KS29_PERAE</name>
<organism evidence="1 2">
    <name type="scientific">Persea americana</name>
    <name type="common">Avocado</name>
    <dbReference type="NCBI Taxonomy" id="3435"/>
    <lineage>
        <taxon>Eukaryota</taxon>
        <taxon>Viridiplantae</taxon>
        <taxon>Streptophyta</taxon>
        <taxon>Embryophyta</taxon>
        <taxon>Tracheophyta</taxon>
        <taxon>Spermatophyta</taxon>
        <taxon>Magnoliopsida</taxon>
        <taxon>Magnoliidae</taxon>
        <taxon>Laurales</taxon>
        <taxon>Lauraceae</taxon>
        <taxon>Persea</taxon>
    </lineage>
</organism>
<protein>
    <submittedName>
        <fullName evidence="1">Uncharacterized protein</fullName>
    </submittedName>
</protein>
<dbReference type="Proteomes" id="UP001234297">
    <property type="component" value="Chromosome 11"/>
</dbReference>
<sequence>MLFFLFYLPTPAQRNALNKCLFLNAPLPLHLPSQGKKNDAPKNPIRTFPAKSLPNPSLYKIDPENSHNTSFNQVLTGRFASKVFNSSRWTWVQMIGVFKKCMGSCKRLGML</sequence>
<keyword evidence="2" id="KW-1185">Reference proteome</keyword>